<proteinExistence type="predicted"/>
<organism evidence="2 3">
    <name type="scientific">Mycolicibacterium alvei</name>
    <dbReference type="NCBI Taxonomy" id="67081"/>
    <lineage>
        <taxon>Bacteria</taxon>
        <taxon>Bacillati</taxon>
        <taxon>Actinomycetota</taxon>
        <taxon>Actinomycetes</taxon>
        <taxon>Mycobacteriales</taxon>
        <taxon>Mycobacteriaceae</taxon>
        <taxon>Mycolicibacterium</taxon>
    </lineage>
</organism>
<evidence type="ECO:0000313" key="2">
    <source>
        <dbReference type="EMBL" id="BBX27542.1"/>
    </source>
</evidence>
<dbReference type="Proteomes" id="UP000466906">
    <property type="component" value="Chromosome"/>
</dbReference>
<evidence type="ECO:0000259" key="1">
    <source>
        <dbReference type="Pfam" id="PF14032"/>
    </source>
</evidence>
<dbReference type="InterPro" id="IPR026954">
    <property type="entry name" value="PknH-like_Extracell"/>
</dbReference>
<feature type="domain" description="PknH-like extracellular" evidence="1">
    <location>
        <begin position="31"/>
        <end position="217"/>
    </location>
</feature>
<dbReference type="InterPro" id="IPR038232">
    <property type="entry name" value="PknH-like_Extracell_sf"/>
</dbReference>
<reference evidence="2 3" key="1">
    <citation type="journal article" date="2019" name="Emerg. Microbes Infect.">
        <title>Comprehensive subspecies identification of 175 nontuberculous mycobacteria species based on 7547 genomic profiles.</title>
        <authorList>
            <person name="Matsumoto Y."/>
            <person name="Kinjo T."/>
            <person name="Motooka D."/>
            <person name="Nabeya D."/>
            <person name="Jung N."/>
            <person name="Uechi K."/>
            <person name="Horii T."/>
            <person name="Iida T."/>
            <person name="Fujita J."/>
            <person name="Nakamura S."/>
        </authorList>
    </citation>
    <scope>NUCLEOTIDE SEQUENCE [LARGE SCALE GENOMIC DNA]</scope>
    <source>
        <strain evidence="2 3">JCM 12272</strain>
    </source>
</reference>
<dbReference type="KEGG" id="malv:MALV_26670"/>
<evidence type="ECO:0000313" key="3">
    <source>
        <dbReference type="Proteomes" id="UP000466906"/>
    </source>
</evidence>
<name>A0A6N4UVV6_9MYCO</name>
<sequence length="221" mass="24380">MIVAVAALVGLTGCTSTISGTALTQAPSSEENKLEQIMLPIEELKAIVGADNLRFTSKSAEMNDNFWKIRDEKCLGAQFPAEDLVYLFSDWRAVRTQVAQDPDSDHRHWVQQAAVLFRSEDDARFTLGSSEKWWGKCAGSTIPLREKSGDESSDRLWHIGDLVVDGDLITQTTTRDGTDGWACQRAQSLVAEMSVDAKVCGYQIRDQAATIVTKLVANARR</sequence>
<dbReference type="EMBL" id="AP022565">
    <property type="protein sequence ID" value="BBX27542.1"/>
    <property type="molecule type" value="Genomic_DNA"/>
</dbReference>
<gene>
    <name evidence="2" type="ORF">MALV_26670</name>
</gene>
<dbReference type="Pfam" id="PF14032">
    <property type="entry name" value="PknH_C"/>
    <property type="match status" value="1"/>
</dbReference>
<protein>
    <recommendedName>
        <fullName evidence="1">PknH-like extracellular domain-containing protein</fullName>
    </recommendedName>
</protein>
<accession>A0A6N4UVV6</accession>
<dbReference type="Gene3D" id="3.40.1000.70">
    <property type="entry name" value="PknH-like extracellular domain"/>
    <property type="match status" value="1"/>
</dbReference>
<dbReference type="AlphaFoldDB" id="A0A6N4UVV6"/>
<keyword evidence="3" id="KW-1185">Reference proteome</keyword>